<sequence length="172" mass="19324">MVDDGTAYAMVVSLEPRFLGSLRVYTAKHVMEELEKAKQEFLQAHVMVKKSSRVFLPRVLERYAKETCIGCEKLLAWVLEAVVDRKMNEAIHRCVASNGKRKASQIIEWLPYDSRCRPSSSTVFIPPDRVLGQAPAHPSSDPVPQTREQQHYIRCPGYGGRSVGTGYTTTQG</sequence>
<accession>A0A426ZB29</accession>
<dbReference type="PANTHER" id="PTHR23054:SF26">
    <property type="entry name" value="ELECTRON TRANSPORTER"/>
    <property type="match status" value="1"/>
</dbReference>
<dbReference type="AlphaFoldDB" id="A0A426ZB29"/>
<proteinExistence type="predicted"/>
<organism evidence="1 2">
    <name type="scientific">Ensete ventricosum</name>
    <name type="common">Abyssinian banana</name>
    <name type="synonym">Musa ensete</name>
    <dbReference type="NCBI Taxonomy" id="4639"/>
    <lineage>
        <taxon>Eukaryota</taxon>
        <taxon>Viridiplantae</taxon>
        <taxon>Streptophyta</taxon>
        <taxon>Embryophyta</taxon>
        <taxon>Tracheophyta</taxon>
        <taxon>Spermatophyta</taxon>
        <taxon>Magnoliopsida</taxon>
        <taxon>Liliopsida</taxon>
        <taxon>Zingiberales</taxon>
        <taxon>Musaceae</taxon>
        <taxon>Ensete</taxon>
    </lineage>
</organism>
<dbReference type="PANTHER" id="PTHR23054">
    <property type="entry name" value="TERNARY COMPLEX FACTOR MIP1, LEUCINE-ZIPPER-RELATED"/>
    <property type="match status" value="1"/>
</dbReference>
<evidence type="ECO:0000313" key="1">
    <source>
        <dbReference type="EMBL" id="RRT61159.1"/>
    </source>
</evidence>
<gene>
    <name evidence="1" type="ORF">B296_00005512</name>
</gene>
<reference evidence="1 2" key="1">
    <citation type="journal article" date="2014" name="Agronomy (Basel)">
        <title>A Draft Genome Sequence for Ensete ventricosum, the Drought-Tolerant Tree Against Hunger.</title>
        <authorList>
            <person name="Harrison J."/>
            <person name="Moore K.A."/>
            <person name="Paszkiewicz K."/>
            <person name="Jones T."/>
            <person name="Grant M."/>
            <person name="Ambacheew D."/>
            <person name="Muzemil S."/>
            <person name="Studholme D.J."/>
        </authorList>
    </citation>
    <scope>NUCLEOTIDE SEQUENCE [LARGE SCALE GENOMIC DNA]</scope>
</reference>
<name>A0A426ZB29_ENSVE</name>
<comment type="caution">
    <text evidence="1">The sequence shown here is derived from an EMBL/GenBank/DDBJ whole genome shotgun (WGS) entry which is preliminary data.</text>
</comment>
<dbReference type="EMBL" id="AMZH03007506">
    <property type="protein sequence ID" value="RRT61159.1"/>
    <property type="molecule type" value="Genomic_DNA"/>
</dbReference>
<evidence type="ECO:0008006" key="3">
    <source>
        <dbReference type="Google" id="ProtNLM"/>
    </source>
</evidence>
<protein>
    <recommendedName>
        <fullName evidence="3">DUF547 domain-containing protein</fullName>
    </recommendedName>
</protein>
<dbReference type="Proteomes" id="UP000287651">
    <property type="component" value="Unassembled WGS sequence"/>
</dbReference>
<evidence type="ECO:0000313" key="2">
    <source>
        <dbReference type="Proteomes" id="UP000287651"/>
    </source>
</evidence>